<sequence length="496" mass="55534">MADAIKLKALVDKEKNRVIFAEADDDLVDILFSFLTIPIGTIIRLARNKSVVGMAGMGCMNNLYTSAENIDDKNFKSRAFKQMLLTPRNYAESHCMKLKLKIDDQTTEYFGCRNDCITPKYKLLSHYRGALCKCGIGMDWRISEITPQTSSFTAEDGGVFVKGMARFIVSDDLQVMPLSTAASLSLFSKLGIKDWSGIEERNFKVTVDEVLNLLACSLVSSTPLTETLLKHKPVPNLNIGNLSLGKSIEYQSENKKNRDGKITVKLIVSKSKKKVCYAEAKKDFVNLLFSFLTVPLGHIVKQNHEGSLRGCIVYLYKSVQDMDEQYLKSNYHKDMLVSPKLASNLSYENDLLGIEEASDPSYYLYTTYFGEYCLTTDRSLIPSGIAPSAPSLTVLGPKFQYKDGENGEGFVTGQTMFTVTDSLLIRPISPILGLSILNELKVPFNDIEEKIVHVGKDEALRLLETSFVSESALTNAFIRDQNQRNEDTSFNIYQKK</sequence>
<reference evidence="1" key="1">
    <citation type="submission" date="2020-03" db="EMBL/GenBank/DDBJ databases">
        <title>A high-quality chromosome-level genome assembly of a woody plant with both climbing and erect habits, Rhamnella rubrinervis.</title>
        <authorList>
            <person name="Lu Z."/>
            <person name="Yang Y."/>
            <person name="Zhu X."/>
            <person name="Sun Y."/>
        </authorList>
    </citation>
    <scope>NUCLEOTIDE SEQUENCE</scope>
    <source>
        <strain evidence="1">BYM</strain>
        <tissue evidence="1">Leaf</tissue>
    </source>
</reference>
<name>A0A8K0HN83_9ROSA</name>
<evidence type="ECO:0008006" key="3">
    <source>
        <dbReference type="Google" id="ProtNLM"/>
    </source>
</evidence>
<protein>
    <recommendedName>
        <fullName evidence="3">DUF674 family protein</fullName>
    </recommendedName>
</protein>
<accession>A0A8K0HN83</accession>
<dbReference type="Pfam" id="PF05056">
    <property type="entry name" value="DUF674"/>
    <property type="match status" value="1"/>
</dbReference>
<dbReference type="PANTHER" id="PTHR33103">
    <property type="entry name" value="OS01G0153900 PROTEIN"/>
    <property type="match status" value="1"/>
</dbReference>
<proteinExistence type="predicted"/>
<gene>
    <name evidence="1" type="ORF">FNV43_RR05052</name>
</gene>
<dbReference type="OrthoDB" id="1277335at2759"/>
<keyword evidence="2" id="KW-1185">Reference proteome</keyword>
<organism evidence="1 2">
    <name type="scientific">Rhamnella rubrinervis</name>
    <dbReference type="NCBI Taxonomy" id="2594499"/>
    <lineage>
        <taxon>Eukaryota</taxon>
        <taxon>Viridiplantae</taxon>
        <taxon>Streptophyta</taxon>
        <taxon>Embryophyta</taxon>
        <taxon>Tracheophyta</taxon>
        <taxon>Spermatophyta</taxon>
        <taxon>Magnoliopsida</taxon>
        <taxon>eudicotyledons</taxon>
        <taxon>Gunneridae</taxon>
        <taxon>Pentapetalae</taxon>
        <taxon>rosids</taxon>
        <taxon>fabids</taxon>
        <taxon>Rosales</taxon>
        <taxon>Rhamnaceae</taxon>
        <taxon>rhamnoid group</taxon>
        <taxon>Rhamneae</taxon>
        <taxon>Rhamnella</taxon>
    </lineage>
</organism>
<evidence type="ECO:0000313" key="1">
    <source>
        <dbReference type="EMBL" id="KAF3454604.1"/>
    </source>
</evidence>
<comment type="caution">
    <text evidence="1">The sequence shown here is derived from an EMBL/GenBank/DDBJ whole genome shotgun (WGS) entry which is preliminary data.</text>
</comment>
<dbReference type="EMBL" id="VOIH02000002">
    <property type="protein sequence ID" value="KAF3454604.1"/>
    <property type="molecule type" value="Genomic_DNA"/>
</dbReference>
<evidence type="ECO:0000313" key="2">
    <source>
        <dbReference type="Proteomes" id="UP000796880"/>
    </source>
</evidence>
<dbReference type="AlphaFoldDB" id="A0A8K0HN83"/>
<dbReference type="InterPro" id="IPR007750">
    <property type="entry name" value="DUF674"/>
</dbReference>
<dbReference type="Proteomes" id="UP000796880">
    <property type="component" value="Unassembled WGS sequence"/>
</dbReference>
<dbReference type="PANTHER" id="PTHR33103:SF27">
    <property type="entry name" value="OS04G0594700 PROTEIN"/>
    <property type="match status" value="1"/>
</dbReference>